<name>A0AA87ATV5_9BACL</name>
<feature type="domain" description="VanZ-like" evidence="2">
    <location>
        <begin position="2"/>
        <end position="114"/>
    </location>
</feature>
<dbReference type="Proteomes" id="UP000004773">
    <property type="component" value="Unassembled WGS sequence"/>
</dbReference>
<evidence type="ECO:0000256" key="1">
    <source>
        <dbReference type="SAM" id="Phobius"/>
    </source>
</evidence>
<keyword evidence="1" id="KW-0812">Transmembrane</keyword>
<dbReference type="InterPro" id="IPR006976">
    <property type="entry name" value="VanZ-like"/>
</dbReference>
<keyword evidence="1" id="KW-1133">Transmembrane helix</keyword>
<dbReference type="RefSeq" id="WP_003147926.1">
    <property type="nucleotide sequence ID" value="NZ_GL883586.1"/>
</dbReference>
<dbReference type="NCBIfam" id="NF037970">
    <property type="entry name" value="vanZ_1"/>
    <property type="match status" value="1"/>
</dbReference>
<evidence type="ECO:0000313" key="3">
    <source>
        <dbReference type="EMBL" id="EGF86271.1"/>
    </source>
</evidence>
<feature type="transmembrane region" description="Helical" evidence="1">
    <location>
        <begin position="35"/>
        <end position="54"/>
    </location>
</feature>
<dbReference type="Pfam" id="PF04892">
    <property type="entry name" value="VanZ"/>
    <property type="match status" value="1"/>
</dbReference>
<accession>A0AA87ATV5</accession>
<sequence length="121" mass="13655">MLILICTAIFLFSNQVGEESSKISSDLIIRKLGHFSEYMILGFFSFSYLSNLFVKSNEFKDYRKTAIVSFVFSVVYASSDEFHQTFVAGRDGNIIDVLIDSSGALVGIMISSIMYFLIMKK</sequence>
<evidence type="ECO:0000313" key="4">
    <source>
        <dbReference type="Proteomes" id="UP000004773"/>
    </source>
</evidence>
<protein>
    <recommendedName>
        <fullName evidence="2">VanZ-like domain-containing protein</fullName>
    </recommendedName>
</protein>
<gene>
    <name evidence="3" type="ORF">HMPREF0428_01755</name>
</gene>
<proteinExistence type="predicted"/>
<dbReference type="EMBL" id="ACRO01000044">
    <property type="protein sequence ID" value="EGF86271.1"/>
    <property type="molecule type" value="Genomic_DNA"/>
</dbReference>
<comment type="caution">
    <text evidence="3">The sequence shown here is derived from an EMBL/GenBank/DDBJ whole genome shotgun (WGS) entry which is preliminary data.</text>
</comment>
<dbReference type="AlphaFoldDB" id="A0AA87ATV5"/>
<feature type="transmembrane region" description="Helical" evidence="1">
    <location>
        <begin position="98"/>
        <end position="118"/>
    </location>
</feature>
<keyword evidence="1" id="KW-0472">Membrane</keyword>
<evidence type="ECO:0000259" key="2">
    <source>
        <dbReference type="Pfam" id="PF04892"/>
    </source>
</evidence>
<organism evidence="3 4">
    <name type="scientific">Gemella haemolysans M341</name>
    <dbReference type="NCBI Taxonomy" id="562981"/>
    <lineage>
        <taxon>Bacteria</taxon>
        <taxon>Bacillati</taxon>
        <taxon>Bacillota</taxon>
        <taxon>Bacilli</taxon>
        <taxon>Bacillales</taxon>
        <taxon>Gemellaceae</taxon>
        <taxon>Gemella</taxon>
    </lineage>
</organism>
<reference evidence="3 4" key="1">
    <citation type="submission" date="2011-03" db="EMBL/GenBank/DDBJ databases">
        <title>The Genome Sequence of Gemella haemolysans M341.</title>
        <authorList>
            <consortium name="The Broad Institute Genome Sequencing Platform"/>
            <consortium name="The Broad Institute Genome Sequencing Center for Infectious Disease"/>
            <person name="Earl A."/>
            <person name="Ward D."/>
            <person name="Feldgarden M."/>
            <person name="Gevers D."/>
            <person name="Sibley C.D."/>
            <person name="Field T.R."/>
            <person name="Grinwis M."/>
            <person name="Eshaghurshan C.S."/>
            <person name="Surette M.G."/>
            <person name="Young S.K."/>
            <person name="Zeng Q."/>
            <person name="Gargeya S."/>
            <person name="Fitzgerald M."/>
            <person name="Haas B."/>
            <person name="Abouelleil A."/>
            <person name="Alvarado L."/>
            <person name="Arachchi H.M."/>
            <person name="Berlin A."/>
            <person name="Brown A."/>
            <person name="Chapman S.B."/>
            <person name="Chen Z."/>
            <person name="Dunbar C."/>
            <person name="Freedman E."/>
            <person name="Gearin G."/>
            <person name="Gellesch M."/>
            <person name="Goldberg J."/>
            <person name="Griggs A."/>
            <person name="Gujja S."/>
            <person name="Heilman E.R."/>
            <person name="Heiman D."/>
            <person name="Howarth C."/>
            <person name="Larson L."/>
            <person name="Lui A."/>
            <person name="MacDonald P.J.P."/>
            <person name="Mehta T."/>
            <person name="Montmayeur A."/>
            <person name="Murphy C."/>
            <person name="Neiman D."/>
            <person name="Pearson M."/>
            <person name="Priest M."/>
            <person name="Roberts A."/>
            <person name="Saif S."/>
            <person name="Shea T."/>
            <person name="Shenoy N."/>
            <person name="Sisk P."/>
            <person name="Stolte C."/>
            <person name="Sykes S."/>
            <person name="White J."/>
            <person name="Yandava C."/>
            <person name="Wortman J."/>
            <person name="Nusbaum C."/>
            <person name="Birren B."/>
        </authorList>
    </citation>
    <scope>NUCLEOTIDE SEQUENCE [LARGE SCALE GENOMIC DNA]</scope>
    <source>
        <strain evidence="3 4">M341</strain>
    </source>
</reference>